<evidence type="ECO:0000256" key="1">
    <source>
        <dbReference type="SAM" id="MobiDB-lite"/>
    </source>
</evidence>
<feature type="region of interest" description="Disordered" evidence="1">
    <location>
        <begin position="1"/>
        <end position="22"/>
    </location>
</feature>
<name>A0A975M5F4_9MICC</name>
<dbReference type="AlphaFoldDB" id="A0A975M5F4"/>
<organism evidence="2 3">
    <name type="scientific">Arthrobacter jiangjiafuii</name>
    <dbReference type="NCBI Taxonomy" id="2817475"/>
    <lineage>
        <taxon>Bacteria</taxon>
        <taxon>Bacillati</taxon>
        <taxon>Actinomycetota</taxon>
        <taxon>Actinomycetes</taxon>
        <taxon>Micrococcales</taxon>
        <taxon>Micrococcaceae</taxon>
        <taxon>Arthrobacter</taxon>
    </lineage>
</organism>
<keyword evidence="3" id="KW-1185">Reference proteome</keyword>
<proteinExistence type="predicted"/>
<dbReference type="InterPro" id="IPR046075">
    <property type="entry name" value="DUF6093"/>
</dbReference>
<dbReference type="Pfam" id="PF19586">
    <property type="entry name" value="DUF6093"/>
    <property type="match status" value="1"/>
</dbReference>
<dbReference type="Proteomes" id="UP000676885">
    <property type="component" value="Chromosome"/>
</dbReference>
<gene>
    <name evidence="2" type="ORF">KKR91_01155</name>
</gene>
<accession>A0A975M5F4</accession>
<reference evidence="2 3" key="1">
    <citation type="submission" date="2021-05" db="EMBL/GenBank/DDBJ databases">
        <title>Novel species in genus Arthrobacter.</title>
        <authorList>
            <person name="Zhang G."/>
        </authorList>
    </citation>
    <scope>NUCLEOTIDE SEQUENCE [LARGE SCALE GENOMIC DNA]</scope>
    <source>
        <strain evidence="3">zg-ZUI227</strain>
    </source>
</reference>
<dbReference type="KEGG" id="ajg:KKR91_01155"/>
<protein>
    <submittedName>
        <fullName evidence="2">Uncharacterized protein</fullName>
    </submittedName>
</protein>
<sequence>MTDTCIIDRPGEPTTDPDGVVSPSYTPVYIGRCKVQQTLAQSSSPEAGGAVFTVQGARLDIPVGMGTVATGDRVRMVTAMSNPDLVGNVYRIVEIFEKSWQTAQRVRVEELT</sequence>
<dbReference type="EMBL" id="CP076022">
    <property type="protein sequence ID" value="QWC10291.1"/>
    <property type="molecule type" value="Genomic_DNA"/>
</dbReference>
<evidence type="ECO:0000313" key="3">
    <source>
        <dbReference type="Proteomes" id="UP000676885"/>
    </source>
</evidence>
<evidence type="ECO:0000313" key="2">
    <source>
        <dbReference type="EMBL" id="QWC10291.1"/>
    </source>
</evidence>